<dbReference type="InterPro" id="IPR001638">
    <property type="entry name" value="Solute-binding_3/MltF_N"/>
</dbReference>
<reference evidence="3" key="1">
    <citation type="submission" date="2019-08" db="EMBL/GenBank/DDBJ databases">
        <authorList>
            <person name="Kucharzyk K."/>
            <person name="Murdoch R.W."/>
            <person name="Higgins S."/>
            <person name="Loffler F."/>
        </authorList>
    </citation>
    <scope>NUCLEOTIDE SEQUENCE</scope>
</reference>
<name>A0A645CW47_9ZZZZ</name>
<sequence length="105" mass="11475">MEAEKIEGAKITSFNTNGEACLELKNKAVDAVIGDLPVEAYFLQQGGNDFAKIVGKTLSSEDYGIAVAKSNTALAKDVDKALETLKQNGEYDKLYKKWFGELPKK</sequence>
<dbReference type="EMBL" id="VSSQ01030563">
    <property type="protein sequence ID" value="MPM81131.1"/>
    <property type="molecule type" value="Genomic_DNA"/>
</dbReference>
<dbReference type="AlphaFoldDB" id="A0A645CW47"/>
<protein>
    <submittedName>
        <fullName evidence="3">Glutamine-binding periplasmic protein</fullName>
    </submittedName>
</protein>
<dbReference type="PANTHER" id="PTHR35936">
    <property type="entry name" value="MEMBRANE-BOUND LYTIC MUREIN TRANSGLYCOSYLASE F"/>
    <property type="match status" value="1"/>
</dbReference>
<dbReference type="PANTHER" id="PTHR35936:SF17">
    <property type="entry name" value="ARGININE-BINDING EXTRACELLULAR PROTEIN ARTP"/>
    <property type="match status" value="1"/>
</dbReference>
<comment type="caution">
    <text evidence="3">The sequence shown here is derived from an EMBL/GenBank/DDBJ whole genome shotgun (WGS) entry which is preliminary data.</text>
</comment>
<gene>
    <name evidence="3" type="primary">glnH_22</name>
    <name evidence="3" type="ORF">SDC9_128183</name>
</gene>
<proteinExistence type="predicted"/>
<evidence type="ECO:0000256" key="1">
    <source>
        <dbReference type="ARBA" id="ARBA00022729"/>
    </source>
</evidence>
<dbReference type="Gene3D" id="3.40.190.10">
    <property type="entry name" value="Periplasmic binding protein-like II"/>
    <property type="match status" value="2"/>
</dbReference>
<evidence type="ECO:0000313" key="3">
    <source>
        <dbReference type="EMBL" id="MPM81131.1"/>
    </source>
</evidence>
<dbReference type="Pfam" id="PF00497">
    <property type="entry name" value="SBP_bac_3"/>
    <property type="match status" value="1"/>
</dbReference>
<keyword evidence="1" id="KW-0732">Signal</keyword>
<feature type="domain" description="Solute-binding protein family 3/N-terminal" evidence="2">
    <location>
        <begin position="41"/>
        <end position="101"/>
    </location>
</feature>
<accession>A0A645CW47</accession>
<dbReference type="SUPFAM" id="SSF53850">
    <property type="entry name" value="Periplasmic binding protein-like II"/>
    <property type="match status" value="1"/>
</dbReference>
<evidence type="ECO:0000259" key="2">
    <source>
        <dbReference type="Pfam" id="PF00497"/>
    </source>
</evidence>
<organism evidence="3">
    <name type="scientific">bioreactor metagenome</name>
    <dbReference type="NCBI Taxonomy" id="1076179"/>
    <lineage>
        <taxon>unclassified sequences</taxon>
        <taxon>metagenomes</taxon>
        <taxon>ecological metagenomes</taxon>
    </lineage>
</organism>